<protein>
    <submittedName>
        <fullName evidence="1">Uncharacterized protein</fullName>
    </submittedName>
</protein>
<dbReference type="AlphaFoldDB" id="A0A645DHA5"/>
<dbReference type="EMBL" id="VSSQ01036186">
    <property type="protein sequence ID" value="MPM88595.1"/>
    <property type="molecule type" value="Genomic_DNA"/>
</dbReference>
<organism evidence="1">
    <name type="scientific">bioreactor metagenome</name>
    <dbReference type="NCBI Taxonomy" id="1076179"/>
    <lineage>
        <taxon>unclassified sequences</taxon>
        <taxon>metagenomes</taxon>
        <taxon>ecological metagenomes</taxon>
    </lineage>
</organism>
<evidence type="ECO:0000313" key="1">
    <source>
        <dbReference type="EMBL" id="MPM88595.1"/>
    </source>
</evidence>
<accession>A0A645DHA5</accession>
<gene>
    <name evidence="1" type="ORF">SDC9_135699</name>
</gene>
<comment type="caution">
    <text evidence="1">The sequence shown here is derived from an EMBL/GenBank/DDBJ whole genome shotgun (WGS) entry which is preliminary data.</text>
</comment>
<proteinExistence type="predicted"/>
<sequence length="97" mass="10765">MDAHRVEVFDGADDDAVVVFITHHFHLVLFPANQRFINQQLIGWGKVQTAFAYFFELFAVVGDTATGAAHGEARADNAREANVSGNRQRFFHGVSDT</sequence>
<reference evidence="1" key="1">
    <citation type="submission" date="2019-08" db="EMBL/GenBank/DDBJ databases">
        <authorList>
            <person name="Kucharzyk K."/>
            <person name="Murdoch R.W."/>
            <person name="Higgins S."/>
            <person name="Loffler F."/>
        </authorList>
    </citation>
    <scope>NUCLEOTIDE SEQUENCE</scope>
</reference>
<name>A0A645DHA5_9ZZZZ</name>